<gene>
    <name evidence="1" type="ORF">CR513_38348</name>
</gene>
<dbReference type="Proteomes" id="UP000257109">
    <property type="component" value="Unassembled WGS sequence"/>
</dbReference>
<proteinExistence type="predicted"/>
<dbReference type="AlphaFoldDB" id="A0A371FRV5"/>
<protein>
    <submittedName>
        <fullName evidence="1">Uncharacterized protein</fullName>
    </submittedName>
</protein>
<reference evidence="1" key="1">
    <citation type="submission" date="2018-05" db="EMBL/GenBank/DDBJ databases">
        <title>Draft genome of Mucuna pruriens seed.</title>
        <authorList>
            <person name="Nnadi N.E."/>
            <person name="Vos R."/>
            <person name="Hasami M.H."/>
            <person name="Devisetty U.K."/>
            <person name="Aguiy J.C."/>
        </authorList>
    </citation>
    <scope>NUCLEOTIDE SEQUENCE [LARGE SCALE GENOMIC DNA]</scope>
    <source>
        <strain evidence="1">JCA_2017</strain>
    </source>
</reference>
<organism evidence="1 2">
    <name type="scientific">Mucuna pruriens</name>
    <name type="common">Velvet bean</name>
    <name type="synonym">Dolichos pruriens</name>
    <dbReference type="NCBI Taxonomy" id="157652"/>
    <lineage>
        <taxon>Eukaryota</taxon>
        <taxon>Viridiplantae</taxon>
        <taxon>Streptophyta</taxon>
        <taxon>Embryophyta</taxon>
        <taxon>Tracheophyta</taxon>
        <taxon>Spermatophyta</taxon>
        <taxon>Magnoliopsida</taxon>
        <taxon>eudicotyledons</taxon>
        <taxon>Gunneridae</taxon>
        <taxon>Pentapetalae</taxon>
        <taxon>rosids</taxon>
        <taxon>fabids</taxon>
        <taxon>Fabales</taxon>
        <taxon>Fabaceae</taxon>
        <taxon>Papilionoideae</taxon>
        <taxon>50 kb inversion clade</taxon>
        <taxon>NPAAA clade</taxon>
        <taxon>indigoferoid/millettioid clade</taxon>
        <taxon>Phaseoleae</taxon>
        <taxon>Mucuna</taxon>
    </lineage>
</organism>
<evidence type="ECO:0000313" key="1">
    <source>
        <dbReference type="EMBL" id="RDX81028.1"/>
    </source>
</evidence>
<feature type="non-terminal residue" evidence="1">
    <location>
        <position position="1"/>
    </location>
</feature>
<dbReference type="EMBL" id="QJKJ01008030">
    <property type="protein sequence ID" value="RDX81028.1"/>
    <property type="molecule type" value="Genomic_DNA"/>
</dbReference>
<evidence type="ECO:0000313" key="2">
    <source>
        <dbReference type="Proteomes" id="UP000257109"/>
    </source>
</evidence>
<comment type="caution">
    <text evidence="1">The sequence shown here is derived from an EMBL/GenBank/DDBJ whole genome shotgun (WGS) entry which is preliminary data.</text>
</comment>
<keyword evidence="2" id="KW-1185">Reference proteome</keyword>
<sequence>MIRIGCFLSFNCMPRVVKESLVEAFGNQNTLTVYVLLDEVWAYSPIHEQVALELRQQIKEELRQEMRQVRDKLASISLPQHNTLGATY</sequence>
<accession>A0A371FRV5</accession>
<name>A0A371FRV5_MUCPR</name>